<dbReference type="Gene3D" id="2.60.120.260">
    <property type="entry name" value="Galactose-binding domain-like"/>
    <property type="match status" value="2"/>
</dbReference>
<reference evidence="8 9" key="1">
    <citation type="submission" date="2024-04" db="EMBL/GenBank/DDBJ databases">
        <title>Human intestinal bacterial collection.</title>
        <authorList>
            <person name="Pauvert C."/>
            <person name="Hitch T.C.A."/>
            <person name="Clavel T."/>
        </authorList>
    </citation>
    <scope>NUCLEOTIDE SEQUENCE [LARGE SCALE GENOMIC DNA]</scope>
    <source>
        <strain evidence="8 9">CLA-AA-H161</strain>
    </source>
</reference>
<evidence type="ECO:0000259" key="7">
    <source>
        <dbReference type="Pfam" id="PF17390"/>
    </source>
</evidence>
<evidence type="ECO:0000256" key="1">
    <source>
        <dbReference type="ARBA" id="ARBA00001445"/>
    </source>
</evidence>
<dbReference type="Pfam" id="PF17389">
    <property type="entry name" value="Bac_rhamnosid6H"/>
    <property type="match status" value="1"/>
</dbReference>
<dbReference type="InterPro" id="IPR008928">
    <property type="entry name" value="6-hairpin_glycosidase_sf"/>
</dbReference>
<dbReference type="SUPFAM" id="SSF48208">
    <property type="entry name" value="Six-hairpin glycosidases"/>
    <property type="match status" value="1"/>
</dbReference>
<feature type="domain" description="Alpha-L-rhamnosidase concanavalin-like" evidence="4">
    <location>
        <begin position="321"/>
        <end position="422"/>
    </location>
</feature>
<dbReference type="Pfam" id="PF08531">
    <property type="entry name" value="Bac_rhamnosid_N"/>
    <property type="match status" value="1"/>
</dbReference>
<sequence length="897" mass="102021">MKIKELKVLNMTEPCGIGDSPYFSWIIESDRQDTVQTVYSLVVKSSNSVVWDTGKVECSKNSFIPYKGKMLKSRCRYSVQITIWDNYGNEASAETWFETALLHPYDWTARWVESSIHRKRSRSGFGKQEPATMFRKSFLIHKKPVKARVYATCHGIYELSINGKKVSGQHFAPEHTVYEKYLCYQTYDVTSCLQEGENVLGMYVGDGWYLGAQTLPNIKKMKHAHAVLFQLEVEYGDGTNQTFISDPGTKASYGPVVSSDLFAGELYDANKEIEGWNSPGFDEKNWKACRIADYGYRNLRPQLGEPVEVIEVLPVKEVLHSQKGETILDFGQNIAGIVQMKTDVPKGTKIVLEHCEVLDKEGNYINNIMSVGGIGKGCDQKDVYISSGKKATYIPHFTYHGFRYVKVTGIQAKAQDFSALVLSSRKEETGTFETSDARLNQLYENTKWSQWANMLSIPTDCPQREKAGWTGDMLVYSKTAMQIEDCTNLFTRWLENMACDQDKYGAIPMVVPNSGKYPVTGKMMNLMYGEKGQATSSGWGDAAVAVPYSMYQITGNTEILRKQYECMQQWCDYIIKKAKCKKPRGSRLPDDIEEYLWDTGYHYGEWLIPSQNKNGIDMKNLKKIMQMSSCYTAPIFGWNSVRTFAEISEILASENPEDEIYGKNHQKYQEIADKMKRAIQEGVIKKDGSMPAELMGAYVLPIYFDLVPDEMKESFQKHLEDIIAENDNCMDTGFLTTPFLLDALCKIGRRDLAYEMLWQEKIPSWLSEVKAGATTIWENCFGYDAEGNPGNLSFNHYSFGCVDDWMFRYIGGIDTDTAGYRHLIFSPKPDGRLKAAKRTFKTRQGLASCEWAMEERNGRNYFNMKVRIPCNATGTIFLPDGTKEERGSGEYVFETEI</sequence>
<dbReference type="InterPro" id="IPR016007">
    <property type="entry name" value="Alpha_rhamnosid"/>
</dbReference>
<evidence type="ECO:0000259" key="6">
    <source>
        <dbReference type="Pfam" id="PF17389"/>
    </source>
</evidence>
<dbReference type="EC" id="3.2.1.40" evidence="2"/>
<feature type="domain" description="Alpha-L-rhamnosidase six-hairpin glycosidase" evidence="6">
    <location>
        <begin position="427"/>
        <end position="810"/>
    </location>
</feature>
<dbReference type="InterPro" id="IPR013737">
    <property type="entry name" value="Bac_rhamnosid_N"/>
</dbReference>
<dbReference type="InterPro" id="IPR008902">
    <property type="entry name" value="Rhamnosid_concanavalin"/>
</dbReference>
<evidence type="ECO:0000256" key="3">
    <source>
        <dbReference type="ARBA" id="ARBA00022801"/>
    </source>
</evidence>
<dbReference type="GO" id="GO:0016787">
    <property type="term" value="F:hydrolase activity"/>
    <property type="evidence" value="ECO:0007669"/>
    <property type="project" value="UniProtKB-KW"/>
</dbReference>
<comment type="catalytic activity">
    <reaction evidence="1">
        <text>Hydrolysis of terminal non-reducing alpha-L-rhamnose residues in alpha-L-rhamnosides.</text>
        <dbReference type="EC" id="3.2.1.40"/>
    </reaction>
</comment>
<dbReference type="Gene3D" id="2.60.420.10">
    <property type="entry name" value="Maltose phosphorylase, domain 3"/>
    <property type="match status" value="1"/>
</dbReference>
<protein>
    <recommendedName>
        <fullName evidence="2">alpha-L-rhamnosidase</fullName>
        <ecNumber evidence="2">3.2.1.40</ecNumber>
    </recommendedName>
</protein>
<comment type="caution">
    <text evidence="8">The sequence shown here is derived from an EMBL/GenBank/DDBJ whole genome shotgun (WGS) entry which is preliminary data.</text>
</comment>
<evidence type="ECO:0000313" key="9">
    <source>
        <dbReference type="Proteomes" id="UP001470752"/>
    </source>
</evidence>
<evidence type="ECO:0000259" key="5">
    <source>
        <dbReference type="Pfam" id="PF08531"/>
    </source>
</evidence>
<dbReference type="Pfam" id="PF17390">
    <property type="entry name" value="Bac_rhamnosid_C"/>
    <property type="match status" value="1"/>
</dbReference>
<proteinExistence type="predicted"/>
<evidence type="ECO:0000313" key="8">
    <source>
        <dbReference type="EMBL" id="MEQ2411880.1"/>
    </source>
</evidence>
<gene>
    <name evidence="8" type="ORF">AAAX94_02290</name>
</gene>
<dbReference type="InterPro" id="IPR035396">
    <property type="entry name" value="Bac_rhamnosid6H"/>
</dbReference>
<evidence type="ECO:0000259" key="4">
    <source>
        <dbReference type="Pfam" id="PF05592"/>
    </source>
</evidence>
<dbReference type="Gene3D" id="1.50.10.10">
    <property type="match status" value="1"/>
</dbReference>
<organism evidence="8 9">
    <name type="scientific">Blautia acetigignens</name>
    <dbReference type="NCBI Taxonomy" id="2981783"/>
    <lineage>
        <taxon>Bacteria</taxon>
        <taxon>Bacillati</taxon>
        <taxon>Bacillota</taxon>
        <taxon>Clostridia</taxon>
        <taxon>Lachnospirales</taxon>
        <taxon>Lachnospiraceae</taxon>
        <taxon>Blautia</taxon>
    </lineage>
</organism>
<dbReference type="Gene3D" id="2.60.40.10">
    <property type="entry name" value="Immunoglobulins"/>
    <property type="match status" value="1"/>
</dbReference>
<dbReference type="Pfam" id="PF05592">
    <property type="entry name" value="Bac_rhamnosid"/>
    <property type="match status" value="1"/>
</dbReference>
<dbReference type="PANTHER" id="PTHR33307">
    <property type="entry name" value="ALPHA-RHAMNOSIDASE (EUROFUNG)"/>
    <property type="match status" value="1"/>
</dbReference>
<dbReference type="PANTHER" id="PTHR33307:SF6">
    <property type="entry name" value="ALPHA-RHAMNOSIDASE (EUROFUNG)-RELATED"/>
    <property type="match status" value="1"/>
</dbReference>
<dbReference type="InterPro" id="IPR012341">
    <property type="entry name" value="6hp_glycosidase-like_sf"/>
</dbReference>
<feature type="domain" description="Alpha-L-rhamnosidase C-terminal" evidence="7">
    <location>
        <begin position="812"/>
        <end position="890"/>
    </location>
</feature>
<dbReference type="RefSeq" id="WP_117974932.1">
    <property type="nucleotide sequence ID" value="NZ_JBBNFW010000091.1"/>
</dbReference>
<dbReference type="InterPro" id="IPR035398">
    <property type="entry name" value="Bac_rhamnosid_C"/>
</dbReference>
<accession>A0ABV1CIY3</accession>
<dbReference type="InterPro" id="IPR013783">
    <property type="entry name" value="Ig-like_fold"/>
</dbReference>
<evidence type="ECO:0000256" key="2">
    <source>
        <dbReference type="ARBA" id="ARBA00012652"/>
    </source>
</evidence>
<name>A0ABV1CIY3_9FIRM</name>
<dbReference type="Proteomes" id="UP001470752">
    <property type="component" value="Unassembled WGS sequence"/>
</dbReference>
<dbReference type="Pfam" id="PF25788">
    <property type="entry name" value="Ig_Rha78A_N"/>
    <property type="match status" value="1"/>
</dbReference>
<keyword evidence="9" id="KW-1185">Reference proteome</keyword>
<keyword evidence="3 8" id="KW-0378">Hydrolase</keyword>
<dbReference type="EMBL" id="JBBNFW010000091">
    <property type="protein sequence ID" value="MEQ2411880.1"/>
    <property type="molecule type" value="Genomic_DNA"/>
</dbReference>
<dbReference type="PIRSF" id="PIRSF010631">
    <property type="entry name" value="A-rhamnsds"/>
    <property type="match status" value="1"/>
</dbReference>
<feature type="domain" description="Bacterial alpha-L-rhamnosidase N-terminal" evidence="5">
    <location>
        <begin position="142"/>
        <end position="310"/>
    </location>
</feature>